<feature type="domain" description="Replication-associated protein ORF2/G2P" evidence="1">
    <location>
        <begin position="194"/>
        <end position="282"/>
    </location>
</feature>
<dbReference type="EMBL" id="PP511854">
    <property type="protein sequence ID" value="XCD08089.1"/>
    <property type="molecule type" value="Genomic_DNA"/>
</dbReference>
<protein>
    <submittedName>
        <fullName evidence="3">Replication initiator protein</fullName>
    </submittedName>
</protein>
<evidence type="ECO:0000313" key="2">
    <source>
        <dbReference type="EMBL" id="XCD03827.1"/>
    </source>
</evidence>
<organism evidence="3">
    <name type="scientific">Dulem virus 256</name>
    <dbReference type="NCBI Taxonomy" id="3145733"/>
    <lineage>
        <taxon>Viruses</taxon>
        <taxon>Monodnaviria</taxon>
        <taxon>Sangervirae</taxon>
        <taxon>Phixviricota</taxon>
        <taxon>Malgrandaviricetes</taxon>
        <taxon>Petitvirales</taxon>
        <taxon>Microviridae</taxon>
        <taxon>Microvirus</taxon>
    </lineage>
</organism>
<accession>A0AAU8B3T3</accession>
<evidence type="ECO:0000313" key="4">
    <source>
        <dbReference type="EMBL" id="XCD08089.1"/>
    </source>
</evidence>
<proteinExistence type="predicted"/>
<dbReference type="Pfam" id="PF23343">
    <property type="entry name" value="REP_ORF2-G2P"/>
    <property type="match status" value="1"/>
</dbReference>
<sequence>MEAYQNFFNRCEHGRVIRNKYTDEYVYVECGKCPHCLVKRSDARRTLCDYEKSFRKYCYFITLTYNSQYVPKMSLRPIEDYIPEPLPMHETMFKSALLPRLMTDSRVKKDVPNIYTEKCNQKYIQEHLRLLEYEHQKQKALQIPTFIGDRRPYILSTIPRMSKLHKFRDAHIEELTEGLSNGFPQFKGLLKYVNYRDYQLFFKRLRKYLYKKIGKYEKISSYVVSEYTPKTFRPHFHLLLFFDSDQLAENISQAVYQSWRLGRVDMQLAREQASSYLSNYVNSFVTLPSLYTQAKFARASSRFSKLFGFESFSQGKETTRDYVDACSNRILFVCNGKANEFNPPRSFVNRVFPRFVSYGSQFLKESEIACRTIRGVIRLFRRNEPFERETPSNVSRFIYYYVNYLCSHGYSFDTLPECIRDYLVLTRTCKEIRFFTERVKNKLCRPLYIYKNYENMACEESYRLELIDKFMSGVSYRSLVRQLELQSEMYKKMEYSEELNSLFYCNIPQKKVKNRYIDYWNDWNYEQVHYHRVKHKSLNDLNNVFLD</sequence>
<name>A0AAU8B3T3_9VIRU</name>
<evidence type="ECO:0000313" key="3">
    <source>
        <dbReference type="EMBL" id="XCD06250.1"/>
    </source>
</evidence>
<reference evidence="3" key="1">
    <citation type="submission" date="2024-03" db="EMBL/GenBank/DDBJ databases">
        <title>Diverse circular DNA viruses in blood, oral, and fecal samples of captive lemurs.</title>
        <authorList>
            <person name="Paietta E.N."/>
            <person name="Kraberger S."/>
            <person name="Lund M.C."/>
            <person name="Custer J.M."/>
            <person name="Vargas K.M."/>
            <person name="Ehmke E.E."/>
            <person name="Yoder A.D."/>
            <person name="Varsani A."/>
        </authorList>
    </citation>
    <scope>NUCLEOTIDE SEQUENCE</scope>
    <source>
        <strain evidence="2">Duke_21_31</strain>
        <strain evidence="3">Duke_25FS_51</strain>
        <strain evidence="4">Duke_29_18</strain>
    </source>
</reference>
<evidence type="ECO:0000259" key="1">
    <source>
        <dbReference type="Pfam" id="PF23343"/>
    </source>
</evidence>
<dbReference type="InterPro" id="IPR056906">
    <property type="entry name" value="ORF2/G2P_dom"/>
</dbReference>
<dbReference type="EMBL" id="PP511387">
    <property type="protein sequence ID" value="XCD03827.1"/>
    <property type="molecule type" value="Genomic_DNA"/>
</dbReference>
<dbReference type="EMBL" id="PP511647">
    <property type="protein sequence ID" value="XCD06250.1"/>
    <property type="molecule type" value="Genomic_DNA"/>
</dbReference>